<sequence length="338" mass="35297">MSARVRAVVAGVVTISVVIAVVLFVRTAYLASRDGGVSPVPAAAATGPATPPPAGAHIVFRSTAPGPDYGLVAAVSLDDPAGPRASTGVACDRVDAVADAVSCLRTRRGVVTTFEAVLLDGSWEESRTWPLAGIPSRTRLSAAGDLVATTAFVSGHSYAATGFSTQTEVTRTDGESLGNLEEFTLLVDGREIAPVDRNIWGVTFAGGDRFYATAASAALGRTWLVEGDLRARTLTAVREDVECPSLSPDGSRIAYKKDVGDRHWAIAVLDLASGDESVLGENRSVDDQVAWLDDATLLYGLPRPGEAGAADVWSIRTEPGSQPDVLIPDAWSPAVVRE</sequence>
<gene>
    <name evidence="2" type="ORF">EDD32_0499</name>
</gene>
<keyword evidence="1" id="KW-0472">Membrane</keyword>
<keyword evidence="1" id="KW-1133">Transmembrane helix</keyword>
<proteinExistence type="predicted"/>
<reference evidence="2 3" key="1">
    <citation type="submission" date="2018-11" db="EMBL/GenBank/DDBJ databases">
        <title>Sequencing the genomes of 1000 actinobacteria strains.</title>
        <authorList>
            <person name="Klenk H.-P."/>
        </authorList>
    </citation>
    <scope>NUCLEOTIDE SEQUENCE [LARGE SCALE GENOMIC DNA]</scope>
    <source>
        <strain evidence="2 3">DSM 14418</strain>
    </source>
</reference>
<dbReference type="Gene3D" id="2.120.10.30">
    <property type="entry name" value="TolB, C-terminal domain"/>
    <property type="match status" value="1"/>
</dbReference>
<feature type="transmembrane region" description="Helical" evidence="1">
    <location>
        <begin position="7"/>
        <end position="29"/>
    </location>
</feature>
<evidence type="ECO:0000313" key="2">
    <source>
        <dbReference type="EMBL" id="RPF26075.1"/>
    </source>
</evidence>
<accession>A0A3N4ZYD2</accession>
<dbReference type="OrthoDB" id="9808778at2"/>
<dbReference type="AlphaFoldDB" id="A0A3N4ZYD2"/>
<organism evidence="2 3">
    <name type="scientific">Georgenia muralis</name>
    <dbReference type="NCBI Taxonomy" id="154117"/>
    <lineage>
        <taxon>Bacteria</taxon>
        <taxon>Bacillati</taxon>
        <taxon>Actinomycetota</taxon>
        <taxon>Actinomycetes</taxon>
        <taxon>Micrococcales</taxon>
        <taxon>Bogoriellaceae</taxon>
        <taxon>Georgenia</taxon>
    </lineage>
</organism>
<comment type="caution">
    <text evidence="2">The sequence shown here is derived from an EMBL/GenBank/DDBJ whole genome shotgun (WGS) entry which is preliminary data.</text>
</comment>
<keyword evidence="1" id="KW-0812">Transmembrane</keyword>
<keyword evidence="3" id="KW-1185">Reference proteome</keyword>
<evidence type="ECO:0000256" key="1">
    <source>
        <dbReference type="SAM" id="Phobius"/>
    </source>
</evidence>
<name>A0A3N4ZYD2_9MICO</name>
<protein>
    <recommendedName>
        <fullName evidence="4">WD40 repeat protein</fullName>
    </recommendedName>
</protein>
<dbReference type="RefSeq" id="WP_123914311.1">
    <property type="nucleotide sequence ID" value="NZ_RKRA01000001.1"/>
</dbReference>
<dbReference type="InterPro" id="IPR011042">
    <property type="entry name" value="6-blade_b-propeller_TolB-like"/>
</dbReference>
<dbReference type="SUPFAM" id="SSF82171">
    <property type="entry name" value="DPP6 N-terminal domain-like"/>
    <property type="match status" value="1"/>
</dbReference>
<dbReference type="Proteomes" id="UP000280726">
    <property type="component" value="Unassembled WGS sequence"/>
</dbReference>
<evidence type="ECO:0008006" key="4">
    <source>
        <dbReference type="Google" id="ProtNLM"/>
    </source>
</evidence>
<evidence type="ECO:0000313" key="3">
    <source>
        <dbReference type="Proteomes" id="UP000280726"/>
    </source>
</evidence>
<dbReference type="EMBL" id="RKRA01000001">
    <property type="protein sequence ID" value="RPF26075.1"/>
    <property type="molecule type" value="Genomic_DNA"/>
</dbReference>